<comment type="caution">
    <text evidence="1">The sequence shown here is derived from an EMBL/GenBank/DDBJ whole genome shotgun (WGS) entry which is preliminary data.</text>
</comment>
<accession>A0A917BGJ7</accession>
<dbReference type="Proteomes" id="UP000598775">
    <property type="component" value="Unassembled WGS sequence"/>
</dbReference>
<evidence type="ECO:0000313" key="1">
    <source>
        <dbReference type="EMBL" id="GGF41409.1"/>
    </source>
</evidence>
<reference evidence="1 2" key="1">
    <citation type="journal article" date="2014" name="Int. J. Syst. Evol. Microbiol.">
        <title>Complete genome sequence of Corynebacterium casei LMG S-19264T (=DSM 44701T), isolated from a smear-ripened cheese.</title>
        <authorList>
            <consortium name="US DOE Joint Genome Institute (JGI-PGF)"/>
            <person name="Walter F."/>
            <person name="Albersmeier A."/>
            <person name="Kalinowski J."/>
            <person name="Ruckert C."/>
        </authorList>
    </citation>
    <scope>NUCLEOTIDE SEQUENCE [LARGE SCALE GENOMIC DNA]</scope>
    <source>
        <strain evidence="1 2">CGMCC 1.12976</strain>
    </source>
</reference>
<dbReference type="EMBL" id="BMGP01000009">
    <property type="protein sequence ID" value="GGF41409.1"/>
    <property type="molecule type" value="Genomic_DNA"/>
</dbReference>
<evidence type="ECO:0000313" key="2">
    <source>
        <dbReference type="Proteomes" id="UP000598775"/>
    </source>
</evidence>
<proteinExistence type="predicted"/>
<keyword evidence="2" id="KW-1185">Reference proteome</keyword>
<name>A0A917BGJ7_9MICO</name>
<protein>
    <submittedName>
        <fullName evidence="1">Uncharacterized protein</fullName>
    </submittedName>
</protein>
<organism evidence="1 2">
    <name type="scientific">Subtercola lobariae</name>
    <dbReference type="NCBI Taxonomy" id="1588641"/>
    <lineage>
        <taxon>Bacteria</taxon>
        <taxon>Bacillati</taxon>
        <taxon>Actinomycetota</taxon>
        <taxon>Actinomycetes</taxon>
        <taxon>Micrococcales</taxon>
        <taxon>Microbacteriaceae</taxon>
        <taxon>Subtercola</taxon>
    </lineage>
</organism>
<gene>
    <name evidence="1" type="ORF">GCM10011399_37610</name>
</gene>
<sequence length="95" mass="10631">MRMIRRLIRINRKTYAVPSVEAFVILKKEVIAAALAGAGLVELPILGDDTVSVMITPYTFVLFEERRDDDDGYTISPTGVELLGDSNDDFAEFDY</sequence>
<dbReference type="AlphaFoldDB" id="A0A917BGJ7"/>